<dbReference type="CDD" id="cd01121">
    <property type="entry name" value="RadA_SMS_N"/>
    <property type="match status" value="1"/>
</dbReference>
<accession>A0A1H7KWH9</accession>
<dbReference type="GO" id="GO:0005829">
    <property type="term" value="C:cytosol"/>
    <property type="evidence" value="ECO:0007669"/>
    <property type="project" value="TreeGrafter"/>
</dbReference>
<dbReference type="GO" id="GO:0016787">
    <property type="term" value="F:hydrolase activity"/>
    <property type="evidence" value="ECO:0007669"/>
    <property type="project" value="UniProtKB-KW"/>
</dbReference>
<dbReference type="GO" id="GO:0005524">
    <property type="term" value="F:ATP binding"/>
    <property type="evidence" value="ECO:0007669"/>
    <property type="project" value="UniProtKB-UniRule"/>
</dbReference>
<evidence type="ECO:0000256" key="11">
    <source>
        <dbReference type="HAMAP-Rule" id="MF_01498"/>
    </source>
</evidence>
<keyword evidence="9 11" id="KW-0238">DNA-binding</keyword>
<dbReference type="GO" id="GO:0008270">
    <property type="term" value="F:zinc ion binding"/>
    <property type="evidence" value="ECO:0007669"/>
    <property type="project" value="UniProtKB-KW"/>
</dbReference>
<keyword evidence="1 11" id="KW-0479">Metal-binding</keyword>
<comment type="function">
    <text evidence="13">DNA-dependent ATPase involved in processing of recombination intermediates, plays a role in repairing DNA breaks. Stimulates the branch migration of RecA-mediated strand transfer reactions, allowing the 3' invading strand to extend heteroduplex DNA faster. Binds ssDNA in the presence of ADP but not other nucleotides, has ATPase activity that is stimulated by ssDNA and various branched DNA structures, but inhibited by SSB. Does not have RecA's homology-searching function.</text>
</comment>
<protein>
    <recommendedName>
        <fullName evidence="11 12">DNA repair protein RadA</fullName>
    </recommendedName>
</protein>
<dbReference type="SUPFAM" id="SSF52540">
    <property type="entry name" value="P-loop containing nucleoside triphosphate hydrolases"/>
    <property type="match status" value="1"/>
</dbReference>
<evidence type="ECO:0000256" key="9">
    <source>
        <dbReference type="ARBA" id="ARBA00023125"/>
    </source>
</evidence>
<feature type="short sequence motif" description="RadA KNRFG motif" evidence="11">
    <location>
        <begin position="252"/>
        <end position="256"/>
    </location>
</feature>
<dbReference type="GO" id="GO:0000725">
    <property type="term" value="P:recombinational repair"/>
    <property type="evidence" value="ECO:0007669"/>
    <property type="project" value="UniProtKB-UniRule"/>
</dbReference>
<evidence type="ECO:0000256" key="1">
    <source>
        <dbReference type="ARBA" id="ARBA00022723"/>
    </source>
</evidence>
<comment type="similarity">
    <text evidence="11 13">Belongs to the RecA family. RadA subfamily.</text>
</comment>
<gene>
    <name evidence="11" type="primary">radA</name>
    <name evidence="15" type="ORF">SAMN04488008_102406</name>
</gene>
<dbReference type="PANTHER" id="PTHR32472">
    <property type="entry name" value="DNA REPAIR PROTEIN RADA"/>
    <property type="match status" value="1"/>
</dbReference>
<keyword evidence="8 11" id="KW-0346">Stress response</keyword>
<dbReference type="AlphaFoldDB" id="A0A1H7KWH9"/>
<dbReference type="Gene3D" id="3.30.230.10">
    <property type="match status" value="1"/>
</dbReference>
<dbReference type="Pfam" id="PF13541">
    <property type="entry name" value="ChlI"/>
    <property type="match status" value="1"/>
</dbReference>
<dbReference type="FunFam" id="3.40.50.300:FF:000050">
    <property type="entry name" value="DNA repair protein RadA"/>
    <property type="match status" value="1"/>
</dbReference>
<proteinExistence type="inferred from homology"/>
<dbReference type="InterPro" id="IPR004504">
    <property type="entry name" value="DNA_repair_RadA"/>
</dbReference>
<dbReference type="NCBIfam" id="TIGR00416">
    <property type="entry name" value="sms"/>
    <property type="match status" value="1"/>
</dbReference>
<sequence length="453" mass="49650">MAKTKTAFFCQNCGTQYAKWVGQCSACKQWNTVVEEVVQKEEKVNWKLPSQTSKRVSKPLLVNEISIEKEIRLNTFDLEFNRVLGGGLVPGALVLLGGEPGVGKSTLLLQIALKLPYKTLYVSGEESQKQIKMRADRIHPNSETCLILTETKTQNIFKQIEATEPDIVVIDSIQTLHSEYIESAAGSISQIRECTAELIKFAKETNTPVILIGHITKDGSIAGPKILEHMVDTVLQFEGDRNYVYRILRSLKNRFGSTAELGIYEMQGSGLREVNNPSEVLISKNDDGLSGTAIASTVEGMRPLLIEIQALVSTAVYGTPQRSTTGYNAKRLNMLLAVLEKRAGFKLGAKDVFLNITGGISVDDPAIDLAVVAAILSSNEDIPIDKGTCFAAEVGLAGEIRPVQRIEQRILEAEKLGYNTIIVSKNNKIGLKSTKIKILLASKIEEVARNLFG</sequence>
<keyword evidence="10 11" id="KW-0234">DNA repair</keyword>
<name>A0A1H7KWH9_9FLAO</name>
<evidence type="ECO:0000256" key="13">
    <source>
        <dbReference type="RuleBase" id="RU003555"/>
    </source>
</evidence>
<evidence type="ECO:0000256" key="8">
    <source>
        <dbReference type="ARBA" id="ARBA00023016"/>
    </source>
</evidence>
<evidence type="ECO:0000256" key="12">
    <source>
        <dbReference type="NCBIfam" id="TIGR00416"/>
    </source>
</evidence>
<dbReference type="PRINTS" id="PR01874">
    <property type="entry name" value="DNAREPAIRADA"/>
</dbReference>
<evidence type="ECO:0000256" key="4">
    <source>
        <dbReference type="ARBA" id="ARBA00022771"/>
    </source>
</evidence>
<dbReference type="GO" id="GO:0003684">
    <property type="term" value="F:damaged DNA binding"/>
    <property type="evidence" value="ECO:0007669"/>
    <property type="project" value="InterPro"/>
</dbReference>
<dbReference type="InterPro" id="IPR020588">
    <property type="entry name" value="RecA_ATP-bd"/>
</dbReference>
<evidence type="ECO:0000256" key="10">
    <source>
        <dbReference type="ARBA" id="ARBA00023204"/>
    </source>
</evidence>
<feature type="binding site" evidence="11">
    <location>
        <begin position="98"/>
        <end position="105"/>
    </location>
    <ligand>
        <name>ATP</name>
        <dbReference type="ChEBI" id="CHEBI:30616"/>
    </ligand>
</feature>
<keyword evidence="4 13" id="KW-0863">Zinc-finger</keyword>
<dbReference type="InterPro" id="IPR014721">
    <property type="entry name" value="Ribsml_uS5_D2-typ_fold_subgr"/>
</dbReference>
<dbReference type="InterPro" id="IPR041166">
    <property type="entry name" value="Rubredoxin_2"/>
</dbReference>
<dbReference type="RefSeq" id="WP_091621054.1">
    <property type="nucleotide sequence ID" value="NZ_FNZN01000002.1"/>
</dbReference>
<dbReference type="Pfam" id="PF13481">
    <property type="entry name" value="AAA_25"/>
    <property type="match status" value="1"/>
</dbReference>
<evidence type="ECO:0000256" key="3">
    <source>
        <dbReference type="ARBA" id="ARBA00022763"/>
    </source>
</evidence>
<dbReference type="PROSITE" id="PS50162">
    <property type="entry name" value="RECA_2"/>
    <property type="match status" value="1"/>
</dbReference>
<feature type="region of interest" description="Lon-protease-like" evidence="11">
    <location>
        <begin position="351"/>
        <end position="453"/>
    </location>
</feature>
<evidence type="ECO:0000259" key="14">
    <source>
        <dbReference type="PROSITE" id="PS50162"/>
    </source>
</evidence>
<comment type="function">
    <text evidence="11">Plays a role in repairing double-strand DNA breaks, probably involving stabilizing or processing branched DNA or blocked replication forks.</text>
</comment>
<keyword evidence="7 11" id="KW-0067">ATP-binding</keyword>
<evidence type="ECO:0000256" key="2">
    <source>
        <dbReference type="ARBA" id="ARBA00022741"/>
    </source>
</evidence>
<dbReference type="SMART" id="SM00382">
    <property type="entry name" value="AAA"/>
    <property type="match status" value="1"/>
</dbReference>
<dbReference type="Pfam" id="PF18073">
    <property type="entry name" value="Zn_ribbon_LapB"/>
    <property type="match status" value="1"/>
</dbReference>
<dbReference type="Gene3D" id="3.40.50.300">
    <property type="entry name" value="P-loop containing nucleotide triphosphate hydrolases"/>
    <property type="match status" value="1"/>
</dbReference>
<dbReference type="Proteomes" id="UP000198990">
    <property type="component" value="Unassembled WGS sequence"/>
</dbReference>
<comment type="domain">
    <text evidence="11">The middle region has homology to RecA with ATPase motifs including the RadA KNRFG motif, while the C-terminus is homologous to Lon protease.</text>
</comment>
<dbReference type="InterPro" id="IPR020568">
    <property type="entry name" value="Ribosomal_Su5_D2-typ_SF"/>
</dbReference>
<keyword evidence="3 11" id="KW-0227">DNA damage</keyword>
<reference evidence="16" key="1">
    <citation type="submission" date="2016-10" db="EMBL/GenBank/DDBJ databases">
        <authorList>
            <person name="Varghese N."/>
            <person name="Submissions S."/>
        </authorList>
    </citation>
    <scope>NUCLEOTIDE SEQUENCE [LARGE SCALE GENOMIC DNA]</scope>
    <source>
        <strain evidence="16">DSM 16471</strain>
    </source>
</reference>
<dbReference type="InterPro" id="IPR027417">
    <property type="entry name" value="P-loop_NTPase"/>
</dbReference>
<evidence type="ECO:0000256" key="6">
    <source>
        <dbReference type="ARBA" id="ARBA00022833"/>
    </source>
</evidence>
<dbReference type="HAMAP" id="MF_01498">
    <property type="entry name" value="RadA_bact"/>
    <property type="match status" value="1"/>
</dbReference>
<dbReference type="OrthoDB" id="9803906at2"/>
<evidence type="ECO:0000256" key="5">
    <source>
        <dbReference type="ARBA" id="ARBA00022801"/>
    </source>
</evidence>
<keyword evidence="5" id="KW-0378">Hydrolase</keyword>
<dbReference type="EMBL" id="FNZN01000002">
    <property type="protein sequence ID" value="SEK90435.1"/>
    <property type="molecule type" value="Genomic_DNA"/>
</dbReference>
<dbReference type="STRING" id="228957.SAMN04488008_102406"/>
<keyword evidence="2 11" id="KW-0547">Nucleotide-binding</keyword>
<evidence type="ECO:0000313" key="16">
    <source>
        <dbReference type="Proteomes" id="UP000198990"/>
    </source>
</evidence>
<organism evidence="15 16">
    <name type="scientific">Maribacter orientalis</name>
    <dbReference type="NCBI Taxonomy" id="228957"/>
    <lineage>
        <taxon>Bacteria</taxon>
        <taxon>Pseudomonadati</taxon>
        <taxon>Bacteroidota</taxon>
        <taxon>Flavobacteriia</taxon>
        <taxon>Flavobacteriales</taxon>
        <taxon>Flavobacteriaceae</taxon>
        <taxon>Maribacter</taxon>
    </lineage>
</organism>
<keyword evidence="16" id="KW-1185">Reference proteome</keyword>
<evidence type="ECO:0000313" key="15">
    <source>
        <dbReference type="EMBL" id="SEK90435.1"/>
    </source>
</evidence>
<evidence type="ECO:0000256" key="7">
    <source>
        <dbReference type="ARBA" id="ARBA00022840"/>
    </source>
</evidence>
<dbReference type="SUPFAM" id="SSF54211">
    <property type="entry name" value="Ribosomal protein S5 domain 2-like"/>
    <property type="match status" value="1"/>
</dbReference>
<keyword evidence="6 13" id="KW-0862">Zinc</keyword>
<feature type="domain" description="RecA family profile 1" evidence="14">
    <location>
        <begin position="69"/>
        <end position="215"/>
    </location>
</feature>
<dbReference type="GO" id="GO:0140664">
    <property type="term" value="F:ATP-dependent DNA damage sensor activity"/>
    <property type="evidence" value="ECO:0007669"/>
    <property type="project" value="InterPro"/>
</dbReference>
<dbReference type="InterPro" id="IPR003593">
    <property type="entry name" value="AAA+_ATPase"/>
</dbReference>
<dbReference type="PANTHER" id="PTHR32472:SF10">
    <property type="entry name" value="DNA REPAIR PROTEIN RADA-LIKE PROTEIN"/>
    <property type="match status" value="1"/>
</dbReference>